<gene>
    <name evidence="2" type="ORF">HMPREF2128_02870</name>
</gene>
<comment type="caution">
    <text evidence="2">The sequence shown here is derived from an EMBL/GenBank/DDBJ whole genome shotgun (WGS) entry which is preliminary data.</text>
</comment>
<reference evidence="2 3" key="1">
    <citation type="submission" date="2014-07" db="EMBL/GenBank/DDBJ databases">
        <authorList>
            <person name="McCorrison J."/>
            <person name="Sanka R."/>
            <person name="Torralba M."/>
            <person name="Gillis M."/>
            <person name="Haft D.H."/>
            <person name="Methe B."/>
            <person name="Sutton G."/>
            <person name="Nelson K.E."/>
        </authorList>
    </citation>
    <scope>NUCLEOTIDE SEQUENCE [LARGE SCALE GENOMIC DNA]</scope>
    <source>
        <strain evidence="2 3">DNF00011</strain>
    </source>
</reference>
<dbReference type="EMBL" id="JRNH01000009">
    <property type="protein sequence ID" value="KGF20977.1"/>
    <property type="molecule type" value="Genomic_DNA"/>
</dbReference>
<sequence>MEYSTGLKIFIAACCAFGSIFTGANGLPLVAVAAAAGAVLAGVFAIAEVARNSPTRGFAVGVAASVFSVLAVGFVLTAAETVPHWATATLGILSAGLWGLLAVVHKVTKPDTASGADQPA</sequence>
<evidence type="ECO:0000313" key="3">
    <source>
        <dbReference type="Proteomes" id="UP000053528"/>
    </source>
</evidence>
<feature type="transmembrane region" description="Helical" evidence="1">
    <location>
        <begin position="7"/>
        <end position="24"/>
    </location>
</feature>
<feature type="transmembrane region" description="Helical" evidence="1">
    <location>
        <begin position="57"/>
        <end position="79"/>
    </location>
</feature>
<dbReference type="RefSeq" id="WP_035754866.1">
    <property type="nucleotide sequence ID" value="NZ_JRNH01000009.1"/>
</dbReference>
<organism evidence="2 3">
    <name type="scientific">Pseudoglutamicibacter albus DNF00011</name>
    <dbReference type="NCBI Taxonomy" id="1401063"/>
    <lineage>
        <taxon>Bacteria</taxon>
        <taxon>Bacillati</taxon>
        <taxon>Actinomycetota</taxon>
        <taxon>Actinomycetes</taxon>
        <taxon>Micrococcales</taxon>
        <taxon>Micrococcaceae</taxon>
        <taxon>Pseudoglutamicibacter</taxon>
    </lineage>
</organism>
<keyword evidence="1" id="KW-0472">Membrane</keyword>
<dbReference type="AlphaFoldDB" id="A0A095ZR02"/>
<feature type="transmembrane region" description="Helical" evidence="1">
    <location>
        <begin position="30"/>
        <end position="50"/>
    </location>
</feature>
<evidence type="ECO:0000256" key="1">
    <source>
        <dbReference type="SAM" id="Phobius"/>
    </source>
</evidence>
<dbReference type="Proteomes" id="UP000053528">
    <property type="component" value="Unassembled WGS sequence"/>
</dbReference>
<keyword evidence="1" id="KW-1133">Transmembrane helix</keyword>
<feature type="transmembrane region" description="Helical" evidence="1">
    <location>
        <begin position="85"/>
        <end position="104"/>
    </location>
</feature>
<protein>
    <submittedName>
        <fullName evidence="2">Uncharacterized protein</fullName>
    </submittedName>
</protein>
<name>A0A095ZR02_9MICC</name>
<evidence type="ECO:0000313" key="2">
    <source>
        <dbReference type="EMBL" id="KGF20977.1"/>
    </source>
</evidence>
<keyword evidence="1" id="KW-0812">Transmembrane</keyword>
<accession>A0A095ZR02</accession>
<proteinExistence type="predicted"/>